<evidence type="ECO:0000256" key="2">
    <source>
        <dbReference type="ARBA" id="ARBA00007581"/>
    </source>
</evidence>
<sequence>MATLNHLEQLSKSFDNSSRMPVLFLGHGSPMNAIEDNEFVREFKALGERLDQPNAIVVVSAHWETTGTLVTAMNQPRTIHDFGGFPQALYEVQYPAPGHPELANDIAKMVEPENTIALDERWGLDHGSWTVVRHLFPKANVPVIQLSLDRTKPANYHYELAQQLKKLRDKGVLVIGSGNIIHNLRRVAWDKLNENYAYDWALKASQDINNWILEGNHENLINFRKHGAEFDLSIPTPEHYLPLLYTMALQDSKDDVSLFNDQPLGGSLTMTSVQISAN</sequence>
<dbReference type="Pfam" id="PF02900">
    <property type="entry name" value="LigB"/>
    <property type="match status" value="1"/>
</dbReference>
<keyword evidence="3" id="KW-0479">Metal-binding</keyword>
<keyword evidence="5" id="KW-0560">Oxidoreductase</keyword>
<organism evidence="7 8">
    <name type="scientific">Euzebyella marina</name>
    <dbReference type="NCBI Taxonomy" id="1761453"/>
    <lineage>
        <taxon>Bacteria</taxon>
        <taxon>Pseudomonadati</taxon>
        <taxon>Bacteroidota</taxon>
        <taxon>Flavobacteriia</taxon>
        <taxon>Flavobacteriales</taxon>
        <taxon>Flavobacteriaceae</taxon>
        <taxon>Euzebyella</taxon>
    </lineage>
</organism>
<dbReference type="NCBIfam" id="NF007914">
    <property type="entry name" value="PRK10628.1"/>
    <property type="match status" value="1"/>
</dbReference>
<evidence type="ECO:0000313" key="7">
    <source>
        <dbReference type="EMBL" id="AYN68944.1"/>
    </source>
</evidence>
<evidence type="ECO:0000256" key="4">
    <source>
        <dbReference type="ARBA" id="ARBA00022833"/>
    </source>
</evidence>
<dbReference type="KEGG" id="emar:D1013_16940"/>
<dbReference type="InterPro" id="IPR014436">
    <property type="entry name" value="Extradiol_dOase_DODA"/>
</dbReference>
<dbReference type="AlphaFoldDB" id="A0A3G2L9M8"/>
<dbReference type="Proteomes" id="UP000276309">
    <property type="component" value="Chromosome"/>
</dbReference>
<dbReference type="EMBL" id="CP032050">
    <property type="protein sequence ID" value="AYN68944.1"/>
    <property type="molecule type" value="Genomic_DNA"/>
</dbReference>
<evidence type="ECO:0000313" key="8">
    <source>
        <dbReference type="Proteomes" id="UP000276309"/>
    </source>
</evidence>
<evidence type="ECO:0000259" key="6">
    <source>
        <dbReference type="Pfam" id="PF02900"/>
    </source>
</evidence>
<accession>A0A3G2L9M8</accession>
<dbReference type="GO" id="GO:0008198">
    <property type="term" value="F:ferrous iron binding"/>
    <property type="evidence" value="ECO:0007669"/>
    <property type="project" value="InterPro"/>
</dbReference>
<dbReference type="PANTHER" id="PTHR30096:SF0">
    <property type="entry name" value="4,5-DOPA DIOXYGENASE EXTRADIOL-LIKE PROTEIN"/>
    <property type="match status" value="1"/>
</dbReference>
<name>A0A3G2L9M8_9FLAO</name>
<keyword evidence="8" id="KW-1185">Reference proteome</keyword>
<dbReference type="OrthoDB" id="9790889at2"/>
<comment type="similarity">
    <text evidence="2">Belongs to the DODA-type extradiol aromatic ring-opening dioxygenase family.</text>
</comment>
<evidence type="ECO:0000256" key="3">
    <source>
        <dbReference type="ARBA" id="ARBA00022723"/>
    </source>
</evidence>
<dbReference type="RefSeq" id="WP_121849955.1">
    <property type="nucleotide sequence ID" value="NZ_CP032050.1"/>
</dbReference>
<keyword evidence="7" id="KW-0223">Dioxygenase</keyword>
<dbReference type="Gene3D" id="3.40.830.10">
    <property type="entry name" value="LigB-like"/>
    <property type="match status" value="1"/>
</dbReference>
<evidence type="ECO:0000256" key="5">
    <source>
        <dbReference type="ARBA" id="ARBA00023002"/>
    </source>
</evidence>
<evidence type="ECO:0000256" key="1">
    <source>
        <dbReference type="ARBA" id="ARBA00001947"/>
    </source>
</evidence>
<dbReference type="SUPFAM" id="SSF53213">
    <property type="entry name" value="LigB-like"/>
    <property type="match status" value="1"/>
</dbReference>
<dbReference type="GO" id="GO:0008270">
    <property type="term" value="F:zinc ion binding"/>
    <property type="evidence" value="ECO:0007669"/>
    <property type="project" value="InterPro"/>
</dbReference>
<protein>
    <submittedName>
        <fullName evidence="7">4,5-DOPA dioxygenase extradiol</fullName>
    </submittedName>
</protein>
<proteinExistence type="inferred from homology"/>
<gene>
    <name evidence="7" type="ORF">D1013_16940</name>
</gene>
<dbReference type="PIRSF" id="PIRSF006157">
    <property type="entry name" value="Doxgns_DODA"/>
    <property type="match status" value="1"/>
</dbReference>
<comment type="cofactor">
    <cofactor evidence="1">
        <name>Zn(2+)</name>
        <dbReference type="ChEBI" id="CHEBI:29105"/>
    </cofactor>
</comment>
<keyword evidence="4" id="KW-0862">Zinc</keyword>
<dbReference type="InterPro" id="IPR004183">
    <property type="entry name" value="Xdiol_dOase_suB"/>
</dbReference>
<reference evidence="7 8" key="1">
    <citation type="submission" date="2018-08" db="EMBL/GenBank/DDBJ databases">
        <title>The reduced genetic potential of extracellular carbohydrate catabolism in Euzebyella marina RN62, a Flavobacteriia bacterium isolated from the hadal water.</title>
        <authorList>
            <person name="Xue C."/>
        </authorList>
    </citation>
    <scope>NUCLEOTIDE SEQUENCE [LARGE SCALE GENOMIC DNA]</scope>
    <source>
        <strain evidence="7 8">RN62</strain>
    </source>
</reference>
<dbReference type="GO" id="GO:0016702">
    <property type="term" value="F:oxidoreductase activity, acting on single donors with incorporation of molecular oxygen, incorporation of two atoms of oxygen"/>
    <property type="evidence" value="ECO:0007669"/>
    <property type="project" value="UniProtKB-ARBA"/>
</dbReference>
<feature type="domain" description="Extradiol ring-cleavage dioxygenase class III enzyme subunit B" evidence="6">
    <location>
        <begin position="24"/>
        <end position="244"/>
    </location>
</feature>
<dbReference type="PANTHER" id="PTHR30096">
    <property type="entry name" value="4,5-DOPA DIOXYGENASE EXTRADIOL-LIKE PROTEIN"/>
    <property type="match status" value="1"/>
</dbReference>
<dbReference type="CDD" id="cd07363">
    <property type="entry name" value="45_DOPA_Dioxygenase"/>
    <property type="match status" value="1"/>
</dbReference>